<accession>A0ABU2BRB0</accession>
<sequence>MVDHRAIMSLLLKHRSYTEITASAKCLSIRRFGDHPLLPLGASDIAVGGQYLPGREPPVPNGPGYAWTAPVFSLML</sequence>
<organism evidence="1 2">
    <name type="scientific">Paeniglutamicibacter sulfureus</name>
    <dbReference type="NCBI Taxonomy" id="43666"/>
    <lineage>
        <taxon>Bacteria</taxon>
        <taxon>Bacillati</taxon>
        <taxon>Actinomycetota</taxon>
        <taxon>Actinomycetes</taxon>
        <taxon>Micrococcales</taxon>
        <taxon>Micrococcaceae</taxon>
        <taxon>Paeniglutamicibacter</taxon>
    </lineage>
</organism>
<protein>
    <submittedName>
        <fullName evidence="1">Uncharacterized protein</fullName>
    </submittedName>
</protein>
<name>A0ABU2BRB0_9MICC</name>
<comment type="caution">
    <text evidence="1">The sequence shown here is derived from an EMBL/GenBank/DDBJ whole genome shotgun (WGS) entry which is preliminary data.</text>
</comment>
<reference evidence="1 2" key="1">
    <citation type="submission" date="2023-07" db="EMBL/GenBank/DDBJ databases">
        <title>Sequencing the genomes of 1000 actinobacteria strains.</title>
        <authorList>
            <person name="Klenk H.-P."/>
        </authorList>
    </citation>
    <scope>NUCLEOTIDE SEQUENCE [LARGE SCALE GENOMIC DNA]</scope>
    <source>
        <strain evidence="1 2">DSM 20167</strain>
    </source>
</reference>
<evidence type="ECO:0000313" key="2">
    <source>
        <dbReference type="Proteomes" id="UP001183817"/>
    </source>
</evidence>
<evidence type="ECO:0000313" key="1">
    <source>
        <dbReference type="EMBL" id="MDR7359914.1"/>
    </source>
</evidence>
<dbReference type="Proteomes" id="UP001183817">
    <property type="component" value="Unassembled WGS sequence"/>
</dbReference>
<gene>
    <name evidence="1" type="ORF">J2S64_003605</name>
</gene>
<keyword evidence="2" id="KW-1185">Reference proteome</keyword>
<proteinExistence type="predicted"/>
<dbReference type="EMBL" id="JAVDYI010000001">
    <property type="protein sequence ID" value="MDR7359914.1"/>
    <property type="molecule type" value="Genomic_DNA"/>
</dbReference>